<dbReference type="Proteomes" id="UP000664859">
    <property type="component" value="Unassembled WGS sequence"/>
</dbReference>
<sequence length="250" mass="27633">MYKQCFPGSYNQTAIRNVLAPLRLLLHVVIEVSFKAAPFSLTTQTFRCAARLGNRLTLRWLRRSIGCIAAKGGHMAILRWLCDFNNQEGFGFSFALDKAICCAAAEAGNLSTLQWALDNGAPCDVRAMNDAARNGHLRVIKFLVDKASRFRPGCKACEAAAAGGHLEVIKYAREVAGDERAGKHALSWDKETCLAAANGGHLHVLRWAVENGCPWQPGFCLAQSKCPSVQTYIQRCIGRRRREQEQRGQL</sequence>
<dbReference type="OrthoDB" id="88801at2759"/>
<dbReference type="InterPro" id="IPR052050">
    <property type="entry name" value="SecEffector_AnkRepeat"/>
</dbReference>
<dbReference type="EMBL" id="JAFCMP010000185">
    <property type="protein sequence ID" value="KAG5183847.1"/>
    <property type="molecule type" value="Genomic_DNA"/>
</dbReference>
<accession>A0A835Z1C7</accession>
<name>A0A835Z1C7_9STRA</name>
<dbReference type="PANTHER" id="PTHR46586:SF3">
    <property type="entry name" value="ANKYRIN REPEAT-CONTAINING PROTEIN"/>
    <property type="match status" value="1"/>
</dbReference>
<evidence type="ECO:0000313" key="2">
    <source>
        <dbReference type="Proteomes" id="UP000664859"/>
    </source>
</evidence>
<proteinExistence type="predicted"/>
<evidence type="ECO:0008006" key="3">
    <source>
        <dbReference type="Google" id="ProtNLM"/>
    </source>
</evidence>
<dbReference type="Pfam" id="PF13637">
    <property type="entry name" value="Ank_4"/>
    <property type="match status" value="1"/>
</dbReference>
<dbReference type="InterPro" id="IPR002110">
    <property type="entry name" value="Ankyrin_rpt"/>
</dbReference>
<dbReference type="InterPro" id="IPR036770">
    <property type="entry name" value="Ankyrin_rpt-contain_sf"/>
</dbReference>
<organism evidence="1 2">
    <name type="scientific">Tribonema minus</name>
    <dbReference type="NCBI Taxonomy" id="303371"/>
    <lineage>
        <taxon>Eukaryota</taxon>
        <taxon>Sar</taxon>
        <taxon>Stramenopiles</taxon>
        <taxon>Ochrophyta</taxon>
        <taxon>PX clade</taxon>
        <taxon>Xanthophyceae</taxon>
        <taxon>Tribonematales</taxon>
        <taxon>Tribonemataceae</taxon>
        <taxon>Tribonema</taxon>
    </lineage>
</organism>
<dbReference type="AlphaFoldDB" id="A0A835Z1C7"/>
<reference evidence="1" key="1">
    <citation type="submission" date="2021-02" db="EMBL/GenBank/DDBJ databases">
        <title>First Annotated Genome of the Yellow-green Alga Tribonema minus.</title>
        <authorList>
            <person name="Mahan K.M."/>
        </authorList>
    </citation>
    <scope>NUCLEOTIDE SEQUENCE</scope>
    <source>
        <strain evidence="1">UTEX B ZZ1240</strain>
    </source>
</reference>
<evidence type="ECO:0000313" key="1">
    <source>
        <dbReference type="EMBL" id="KAG5183847.1"/>
    </source>
</evidence>
<dbReference type="PANTHER" id="PTHR46586">
    <property type="entry name" value="ANKYRIN REPEAT-CONTAINING PROTEIN"/>
    <property type="match status" value="1"/>
</dbReference>
<dbReference type="Gene3D" id="1.25.40.20">
    <property type="entry name" value="Ankyrin repeat-containing domain"/>
    <property type="match status" value="1"/>
</dbReference>
<dbReference type="SUPFAM" id="SSF48403">
    <property type="entry name" value="Ankyrin repeat"/>
    <property type="match status" value="1"/>
</dbReference>
<keyword evidence="2" id="KW-1185">Reference proteome</keyword>
<gene>
    <name evidence="1" type="ORF">JKP88DRAFT_315906</name>
</gene>
<comment type="caution">
    <text evidence="1">The sequence shown here is derived from an EMBL/GenBank/DDBJ whole genome shotgun (WGS) entry which is preliminary data.</text>
</comment>
<protein>
    <recommendedName>
        <fullName evidence="3">Ankyrin repeat protein</fullName>
    </recommendedName>
</protein>